<proteinExistence type="predicted"/>
<comment type="caution">
    <text evidence="2">The sequence shown here is derived from an EMBL/GenBank/DDBJ whole genome shotgun (WGS) entry which is preliminary data.</text>
</comment>
<feature type="region of interest" description="Disordered" evidence="1">
    <location>
        <begin position="223"/>
        <end position="301"/>
    </location>
</feature>
<dbReference type="AlphaFoldDB" id="A0AAW1ZZQ1"/>
<feature type="compositionally biased region" description="Polar residues" evidence="1">
    <location>
        <begin position="369"/>
        <end position="408"/>
    </location>
</feature>
<keyword evidence="3" id="KW-1185">Reference proteome</keyword>
<dbReference type="EMBL" id="JAWDJR010000011">
    <property type="protein sequence ID" value="KAK9966804.1"/>
    <property type="molecule type" value="Genomic_DNA"/>
</dbReference>
<dbReference type="Pfam" id="PF15385">
    <property type="entry name" value="SARG"/>
    <property type="match status" value="1"/>
</dbReference>
<gene>
    <name evidence="2" type="ORF">ABG768_003896</name>
</gene>
<evidence type="ECO:0000313" key="3">
    <source>
        <dbReference type="Proteomes" id="UP001479290"/>
    </source>
</evidence>
<name>A0AAW1ZZQ1_CULAL</name>
<feature type="region of interest" description="Disordered" evidence="1">
    <location>
        <begin position="141"/>
        <end position="208"/>
    </location>
</feature>
<sequence length="496" mass="53685">MPIRDTWQDGNGLDTVGEIDSNGSCDSVVSFNSCFSDESLEYLSAEEKACLMYLEETIQSLDMEDDSGLSNDESDQLPARGNVANKAAHLSGLNKVPSQDVPKSQFEGPLSSSSLVQNEILNYMVPTPFVLAHRNSQIQTRPGLAASQKKTAPKVASKNAQLHHEAPRVPSEVNVVVIPPPHKIKGSKDTAEEQQNNERPENVASRGPLSYEALVHLRKSASMRKTNATEAKTQEQQVSTNNDLVGSNSGSQILTQNSQAVTSRGSKPTPPPVAPKPKMKTPHKVPMNQEEASNPKIDSTMPCSAEVTVDKLMKPEKVRVEALCKLGLLKEDTQNQVCQQLKHSQSPANLEQNSTTSQRLAPSIPARSRGQSNQPIQSCNPLHQRSVSDLSTASSPLQHSDMTSTRKSAMQELTGMGHSGSNNTVLNAVSQNQKSCSSAAGTNNHVKDSQMDVNESTPRKVALHVTSSQSKGFNVPVPSIGRDRREALRKLGLLKN</sequence>
<feature type="region of interest" description="Disordered" evidence="1">
    <location>
        <begin position="436"/>
        <end position="459"/>
    </location>
</feature>
<evidence type="ECO:0000313" key="2">
    <source>
        <dbReference type="EMBL" id="KAK9966804.1"/>
    </source>
</evidence>
<feature type="compositionally biased region" description="Polar residues" evidence="1">
    <location>
        <begin position="223"/>
        <end position="266"/>
    </location>
</feature>
<reference evidence="2 3" key="1">
    <citation type="submission" date="2024-05" db="EMBL/GenBank/DDBJ databases">
        <title>A high-quality chromosomal-level genome assembly of Topmouth culter (Culter alburnus).</title>
        <authorList>
            <person name="Zhao H."/>
        </authorList>
    </citation>
    <scope>NUCLEOTIDE SEQUENCE [LARGE SCALE GENOMIC DNA]</scope>
    <source>
        <strain evidence="2">CATC2023</strain>
        <tissue evidence="2">Muscle</tissue>
    </source>
</reference>
<evidence type="ECO:0008006" key="4">
    <source>
        <dbReference type="Google" id="ProtNLM"/>
    </source>
</evidence>
<evidence type="ECO:0000256" key="1">
    <source>
        <dbReference type="SAM" id="MobiDB-lite"/>
    </source>
</evidence>
<feature type="compositionally biased region" description="Polar residues" evidence="1">
    <location>
        <begin position="340"/>
        <end position="360"/>
    </location>
</feature>
<dbReference type="PANTHER" id="PTHR21555">
    <property type="entry name" value="SPECIFICALLY ANDROGEN-REGULATED GENE PROTEIN"/>
    <property type="match status" value="1"/>
</dbReference>
<dbReference type="PANTHER" id="PTHR21555:SF1">
    <property type="entry name" value="SPECIFICALLY ANDROGEN-REGULATED GENE PROTEIN"/>
    <property type="match status" value="1"/>
</dbReference>
<protein>
    <recommendedName>
        <fullName evidence="4">Specifically androgen-regulated gene protein</fullName>
    </recommendedName>
</protein>
<feature type="region of interest" description="Disordered" evidence="1">
    <location>
        <begin position="340"/>
        <end position="410"/>
    </location>
</feature>
<dbReference type="Proteomes" id="UP001479290">
    <property type="component" value="Unassembled WGS sequence"/>
</dbReference>
<accession>A0AAW1ZZQ1</accession>
<dbReference type="InterPro" id="IPR026152">
    <property type="entry name" value="SARG"/>
</dbReference>
<feature type="compositionally biased region" description="Basic and acidic residues" evidence="1">
    <location>
        <begin position="186"/>
        <end position="201"/>
    </location>
</feature>
<organism evidence="2 3">
    <name type="scientific">Culter alburnus</name>
    <name type="common">Topmouth culter</name>
    <dbReference type="NCBI Taxonomy" id="194366"/>
    <lineage>
        <taxon>Eukaryota</taxon>
        <taxon>Metazoa</taxon>
        <taxon>Chordata</taxon>
        <taxon>Craniata</taxon>
        <taxon>Vertebrata</taxon>
        <taxon>Euteleostomi</taxon>
        <taxon>Actinopterygii</taxon>
        <taxon>Neopterygii</taxon>
        <taxon>Teleostei</taxon>
        <taxon>Ostariophysi</taxon>
        <taxon>Cypriniformes</taxon>
        <taxon>Xenocyprididae</taxon>
        <taxon>Xenocypridinae</taxon>
        <taxon>Culter</taxon>
    </lineage>
</organism>